<organism evidence="2">
    <name type="scientific">Thermofilum pendens</name>
    <dbReference type="NCBI Taxonomy" id="2269"/>
    <lineage>
        <taxon>Archaea</taxon>
        <taxon>Thermoproteota</taxon>
        <taxon>Thermoprotei</taxon>
        <taxon>Thermofilales</taxon>
        <taxon>Thermofilaceae</taxon>
        <taxon>Thermofilum</taxon>
    </lineage>
</organism>
<sequence>MSAVDAVSIASRSFDFLAKLFKNLGNLLLLIVLNIVPVVNFIVVGYFARILRHDLEEPPELRGQDIGGMFVDGLKIFLAILLYMIIPALIFIALAGPAMFLAPLRGDFVPPLVLLSAAAVAVIAALAILFFALPQLAIMVRTDDFGKLFAFNEGWSLIQAFGLGNYILLFLIIAGFDLVVAAVLQVIPYVGAAIAGVFTGAFTFKALSYFVNLKYPVPPPPPS</sequence>
<dbReference type="InterPro" id="IPR025098">
    <property type="entry name" value="DUF4013"/>
</dbReference>
<accession>A0A7C3SLA2</accession>
<feature type="transmembrane region" description="Helical" evidence="1">
    <location>
        <begin position="27"/>
        <end position="48"/>
    </location>
</feature>
<dbReference type="EMBL" id="DRZM01000002">
    <property type="protein sequence ID" value="HHP04127.1"/>
    <property type="molecule type" value="Genomic_DNA"/>
</dbReference>
<keyword evidence="1" id="KW-0472">Membrane</keyword>
<dbReference type="EMBL" id="DTIB01000090">
    <property type="protein sequence ID" value="HGB25216.1"/>
    <property type="molecule type" value="Genomic_DNA"/>
</dbReference>
<proteinExistence type="predicted"/>
<feature type="transmembrane region" description="Helical" evidence="1">
    <location>
        <begin position="112"/>
        <end position="133"/>
    </location>
</feature>
<feature type="transmembrane region" description="Helical" evidence="1">
    <location>
        <begin position="154"/>
        <end position="176"/>
    </location>
</feature>
<evidence type="ECO:0000313" key="3">
    <source>
        <dbReference type="EMBL" id="HHP04127.1"/>
    </source>
</evidence>
<dbReference type="Pfam" id="PF13197">
    <property type="entry name" value="DUF4013"/>
    <property type="match status" value="1"/>
</dbReference>
<evidence type="ECO:0000313" key="2">
    <source>
        <dbReference type="EMBL" id="HGB25216.1"/>
    </source>
</evidence>
<comment type="caution">
    <text evidence="2">The sequence shown here is derived from an EMBL/GenBank/DDBJ whole genome shotgun (WGS) entry which is preliminary data.</text>
</comment>
<feature type="transmembrane region" description="Helical" evidence="1">
    <location>
        <begin position="182"/>
        <end position="204"/>
    </location>
</feature>
<protein>
    <submittedName>
        <fullName evidence="2">DUF4013 domain-containing protein</fullName>
    </submittedName>
</protein>
<keyword evidence="1" id="KW-0812">Transmembrane</keyword>
<evidence type="ECO:0000256" key="1">
    <source>
        <dbReference type="SAM" id="Phobius"/>
    </source>
</evidence>
<reference evidence="2" key="1">
    <citation type="journal article" date="2020" name="mSystems">
        <title>Genome- and Community-Level Interaction Insights into Carbon Utilization and Element Cycling Functions of Hydrothermarchaeota in Hydrothermal Sediment.</title>
        <authorList>
            <person name="Zhou Z."/>
            <person name="Liu Y."/>
            <person name="Xu W."/>
            <person name="Pan J."/>
            <person name="Luo Z.H."/>
            <person name="Li M."/>
        </authorList>
    </citation>
    <scope>NUCLEOTIDE SEQUENCE [LARGE SCALE GENOMIC DNA]</scope>
    <source>
        <strain evidence="3">SpSt-1125</strain>
        <strain evidence="2">SpSt-8</strain>
    </source>
</reference>
<gene>
    <name evidence="3" type="ORF">ENM88_00055</name>
    <name evidence="2" type="ORF">ENV88_04115</name>
</gene>
<name>A0A7C3SLA2_THEPE</name>
<keyword evidence="1" id="KW-1133">Transmembrane helix</keyword>
<feature type="transmembrane region" description="Helical" evidence="1">
    <location>
        <begin position="76"/>
        <end position="100"/>
    </location>
</feature>
<dbReference type="AlphaFoldDB" id="A0A7C3SLA2"/>